<evidence type="ECO:0000313" key="3">
    <source>
        <dbReference type="Proteomes" id="UP000182853"/>
    </source>
</evidence>
<comment type="caution">
    <text evidence="2">The sequence shown here is derived from an EMBL/GenBank/DDBJ whole genome shotgun (WGS) entry which is preliminary data.</text>
</comment>
<name>A0A1J5SP24_9ARCH</name>
<feature type="region of interest" description="Disordered" evidence="1">
    <location>
        <begin position="395"/>
        <end position="457"/>
    </location>
</feature>
<feature type="region of interest" description="Disordered" evidence="1">
    <location>
        <begin position="490"/>
        <end position="522"/>
    </location>
</feature>
<dbReference type="Proteomes" id="UP000182853">
    <property type="component" value="Unassembled WGS sequence"/>
</dbReference>
<protein>
    <submittedName>
        <fullName evidence="2">Uncharacterized protein</fullName>
    </submittedName>
</protein>
<accession>A0A1J5SP24</accession>
<gene>
    <name evidence="2" type="ORF">BEU05_01580</name>
</gene>
<feature type="compositionally biased region" description="Acidic residues" evidence="1">
    <location>
        <begin position="418"/>
        <end position="441"/>
    </location>
</feature>
<organism evidence="2 3">
    <name type="scientific">Marine Group III euryarchaeote CG-Bathy2</name>
    <dbReference type="NCBI Taxonomy" id="1889002"/>
    <lineage>
        <taxon>Archaea</taxon>
        <taxon>Methanobacteriati</taxon>
        <taxon>Thermoplasmatota</taxon>
        <taxon>Thermoplasmata</taxon>
        <taxon>Candidatus Thermoprofundales</taxon>
    </lineage>
</organism>
<feature type="compositionally biased region" description="Acidic residues" evidence="1">
    <location>
        <begin position="395"/>
        <end position="411"/>
    </location>
</feature>
<reference evidence="2 3" key="1">
    <citation type="submission" date="2016-08" db="EMBL/GenBank/DDBJ databases">
        <title>New Insights into Marine Group III Euryarchaeota, from dark to light.</title>
        <authorList>
            <person name="Haro-Moreno J.M."/>
            <person name="Rodriguez-Valera F."/>
            <person name="Lopez-Garcia P."/>
            <person name="Moreira D."/>
            <person name="Martin-Cuadrado A.B."/>
        </authorList>
    </citation>
    <scope>NUCLEOTIDE SEQUENCE [LARGE SCALE GENOMIC DNA]</scope>
    <source>
        <strain evidence="2">CG-Bathy2</strain>
    </source>
</reference>
<feature type="compositionally biased region" description="Polar residues" evidence="1">
    <location>
        <begin position="500"/>
        <end position="510"/>
    </location>
</feature>
<dbReference type="AlphaFoldDB" id="A0A1J5SP24"/>
<proteinExistence type="predicted"/>
<sequence>MLVAAQFVAAPAMAPTAWQVGDSWAVGNEVDFSWIFDELTSELRTPLDDSVGDSTFPVKSYDINNEGSLGLYHKGEVVDDLDFMYHIKSETGFYTHLATDWQATVELPVAGYYEDVEERCDDEGCKTLLADGTEMPVAVQQVGFTAGFDQVERVAVESWWTQDEIDLTKIDITLSQGTVFDFSVLNAPNFTDEWSGYDEESDTEYYDWKEVRYDSVSWGGSTEVSFHLLLEFSEPMNVLDLPIKDGEIWGGSTLVTISGDLGGTINLDKPVSSACPAEDCDQLPELQELYRNLTENFAEMDVDRSFQSWGDLFPLHIPSNWMQELLDAALDQMEEEEREAYDDSGANLRIEGNRFHFGPVEIPEPIHYNFTTGGRLNVPLADGSTVEAFEVLPYESEEERDDDSGNEDPMDPDPGREGEEDEENEENEEDEEDEREGEDEMDRGPPVEAHSYVASDTGRIAYMHMDMPVPGDESGERTISLEAEEITFAEADTAIDQKADPSNPQRNGPTQEPLDESDSSLPGVGVLAALPLALAARRRLR</sequence>
<evidence type="ECO:0000313" key="2">
    <source>
        <dbReference type="EMBL" id="OIR10225.1"/>
    </source>
</evidence>
<dbReference type="EMBL" id="MIYT01000014">
    <property type="protein sequence ID" value="OIR10225.1"/>
    <property type="molecule type" value="Genomic_DNA"/>
</dbReference>
<evidence type="ECO:0000256" key="1">
    <source>
        <dbReference type="SAM" id="MobiDB-lite"/>
    </source>
</evidence>